<evidence type="ECO:0000313" key="4">
    <source>
        <dbReference type="Proteomes" id="UP000246702"/>
    </source>
</evidence>
<dbReference type="RefSeq" id="XP_025468114.1">
    <property type="nucleotide sequence ID" value="XM_025613262.1"/>
</dbReference>
<keyword evidence="2" id="KW-1133">Transmembrane helix</keyword>
<sequence length="104" mass="11696">MATADFFTFLLFVILMIFLLSTPSPPRISIWQMDWLHHPDINYGKGVGRICLPARDVKRSVEMGIPSTSKTLGRDQRLGELTLPPKILQHKPEDDSEGDAGTFN</sequence>
<comment type="caution">
    <text evidence="3">The sequence shown here is derived from an EMBL/GenBank/DDBJ whole genome shotgun (WGS) entry which is preliminary data.</text>
</comment>
<dbReference type="GeneID" id="37115405"/>
<evidence type="ECO:0000256" key="2">
    <source>
        <dbReference type="SAM" id="Phobius"/>
    </source>
</evidence>
<protein>
    <submittedName>
        <fullName evidence="3">Uncharacterized protein</fullName>
    </submittedName>
</protein>
<name>A0A317WTZ8_9EURO</name>
<dbReference type="EMBL" id="MSFK01000012">
    <property type="protein sequence ID" value="PWY88752.1"/>
    <property type="molecule type" value="Genomic_DNA"/>
</dbReference>
<evidence type="ECO:0000313" key="3">
    <source>
        <dbReference type="EMBL" id="PWY88752.1"/>
    </source>
</evidence>
<feature type="transmembrane region" description="Helical" evidence="2">
    <location>
        <begin position="6"/>
        <end position="23"/>
    </location>
</feature>
<proteinExistence type="predicted"/>
<dbReference type="Proteomes" id="UP000246702">
    <property type="component" value="Unassembled WGS sequence"/>
</dbReference>
<evidence type="ECO:0000256" key="1">
    <source>
        <dbReference type="SAM" id="MobiDB-lite"/>
    </source>
</evidence>
<reference evidence="3 4" key="1">
    <citation type="submission" date="2016-12" db="EMBL/GenBank/DDBJ databases">
        <title>The genomes of Aspergillus section Nigri reveals drivers in fungal speciation.</title>
        <authorList>
            <consortium name="DOE Joint Genome Institute"/>
            <person name="Vesth T.C."/>
            <person name="Nybo J."/>
            <person name="Theobald S."/>
            <person name="Brandl J."/>
            <person name="Frisvad J.C."/>
            <person name="Nielsen K.F."/>
            <person name="Lyhne E.K."/>
            <person name="Kogle M.E."/>
            <person name="Kuo A."/>
            <person name="Riley R."/>
            <person name="Clum A."/>
            <person name="Nolan M."/>
            <person name="Lipzen A."/>
            <person name="Salamov A."/>
            <person name="Henrissat B."/>
            <person name="Wiebenga A."/>
            <person name="De Vries R.P."/>
            <person name="Grigoriev I.V."/>
            <person name="Mortensen U.H."/>
            <person name="Andersen M.R."/>
            <person name="Baker S.E."/>
        </authorList>
    </citation>
    <scope>NUCLEOTIDE SEQUENCE [LARGE SCALE GENOMIC DNA]</scope>
    <source>
        <strain evidence="3 4">CBS 115572</strain>
    </source>
</reference>
<organism evidence="3 4">
    <name type="scientific">Aspergillus sclerotioniger CBS 115572</name>
    <dbReference type="NCBI Taxonomy" id="1450535"/>
    <lineage>
        <taxon>Eukaryota</taxon>
        <taxon>Fungi</taxon>
        <taxon>Dikarya</taxon>
        <taxon>Ascomycota</taxon>
        <taxon>Pezizomycotina</taxon>
        <taxon>Eurotiomycetes</taxon>
        <taxon>Eurotiomycetidae</taxon>
        <taxon>Eurotiales</taxon>
        <taxon>Aspergillaceae</taxon>
        <taxon>Aspergillus</taxon>
        <taxon>Aspergillus subgen. Circumdati</taxon>
    </lineage>
</organism>
<accession>A0A317WTZ8</accession>
<gene>
    <name evidence="3" type="ORF">BO94DRAFT_545836</name>
</gene>
<dbReference type="AlphaFoldDB" id="A0A317WTZ8"/>
<keyword evidence="4" id="KW-1185">Reference proteome</keyword>
<feature type="region of interest" description="Disordered" evidence="1">
    <location>
        <begin position="83"/>
        <end position="104"/>
    </location>
</feature>
<keyword evidence="2" id="KW-0812">Transmembrane</keyword>
<keyword evidence="2" id="KW-0472">Membrane</keyword>